<dbReference type="InterPro" id="IPR004096">
    <property type="entry name" value="V4R"/>
</dbReference>
<dbReference type="RefSeq" id="WP_096408168.1">
    <property type="nucleotide sequence ID" value="NZ_AP017372.2"/>
</dbReference>
<dbReference type="PANTHER" id="PTHR35090">
    <property type="entry name" value="DNA-DIRECTED RNA POLYMERASE SUBUNIT I"/>
    <property type="match status" value="1"/>
</dbReference>
<dbReference type="GO" id="GO:0030494">
    <property type="term" value="P:bacteriochlorophyll biosynthetic process"/>
    <property type="evidence" value="ECO:0007669"/>
    <property type="project" value="InterPro"/>
</dbReference>
<dbReference type="InterPro" id="IPR024096">
    <property type="entry name" value="NO_sig/Golgi_transp_ligand-bd"/>
</dbReference>
<name>A0A0X8X895_HALHR</name>
<evidence type="ECO:0000259" key="1">
    <source>
        <dbReference type="SMART" id="SM00989"/>
    </source>
</evidence>
<dbReference type="SUPFAM" id="SSF111126">
    <property type="entry name" value="Ligand-binding domain in the NO signalling and Golgi transport"/>
    <property type="match status" value="1"/>
</dbReference>
<dbReference type="AlphaFoldDB" id="A0A0X8X895"/>
<sequence length="205" mass="22611">MTSEISADGPHQEAKIGPNAIAQVAAALCAAATETTARSVFRAADLSHWFDEPPTEMVPESSVTALHKQVREQLPPDQAQKILFDAGVRTGYYVLKRRIPGFARAILRVLPPIFAGPLLLRAIERNAWTFVGSGRFVVTRSDKCLLEIYNNPVITGEQSNTPICHWHAAVFETLFKELVWSGTTVTETNCCASGYEACTFELVYR</sequence>
<feature type="domain" description="4-vinyl reductase 4VR" evidence="1">
    <location>
        <begin position="143"/>
        <end position="204"/>
    </location>
</feature>
<evidence type="ECO:0000313" key="3">
    <source>
        <dbReference type="Proteomes" id="UP000218890"/>
    </source>
</evidence>
<dbReference type="GO" id="GO:0015979">
    <property type="term" value="P:photosynthesis"/>
    <property type="evidence" value="ECO:0007669"/>
    <property type="project" value="InterPro"/>
</dbReference>
<dbReference type="Gene3D" id="3.30.1380.20">
    <property type="entry name" value="Trafficking protein particle complex subunit 3"/>
    <property type="match status" value="1"/>
</dbReference>
<dbReference type="Pfam" id="PF02830">
    <property type="entry name" value="V4R"/>
    <property type="match status" value="1"/>
</dbReference>
<dbReference type="SMART" id="SM00989">
    <property type="entry name" value="V4R"/>
    <property type="match status" value="1"/>
</dbReference>
<organism evidence="2 3">
    <name type="scientific">Halorhodospira halochloris</name>
    <name type="common">Ectothiorhodospira halochloris</name>
    <dbReference type="NCBI Taxonomy" id="1052"/>
    <lineage>
        <taxon>Bacteria</taxon>
        <taxon>Pseudomonadati</taxon>
        <taxon>Pseudomonadota</taxon>
        <taxon>Gammaproteobacteria</taxon>
        <taxon>Chromatiales</taxon>
        <taxon>Ectothiorhodospiraceae</taxon>
        <taxon>Halorhodospira</taxon>
    </lineage>
</organism>
<proteinExistence type="predicted"/>
<reference evidence="2" key="1">
    <citation type="submission" date="2016-02" db="EMBL/GenBank/DDBJ databases">
        <title>Halorhodospira halochloris DSM-1059 complete genome, version 2.</title>
        <authorList>
            <person name="Tsukatani Y."/>
        </authorList>
    </citation>
    <scope>NUCLEOTIDE SEQUENCE</scope>
    <source>
        <strain evidence="2">DSM 1059</strain>
    </source>
</reference>
<gene>
    <name evidence="2" type="primary">bchJ</name>
    <name evidence="2" type="ORF">HH1059_06170</name>
</gene>
<protein>
    <submittedName>
        <fullName evidence="2">Protein BchJ</fullName>
    </submittedName>
</protein>
<dbReference type="OrthoDB" id="2080515at2"/>
<dbReference type="Proteomes" id="UP000218890">
    <property type="component" value="Chromosome"/>
</dbReference>
<dbReference type="KEGG" id="hhk:HH1059_06170"/>
<accession>A0A0X8X895</accession>
<dbReference type="InterPro" id="IPR010249">
    <property type="entry name" value="BchJ"/>
</dbReference>
<dbReference type="EMBL" id="AP017372">
    <property type="protein sequence ID" value="BAU57304.1"/>
    <property type="molecule type" value="Genomic_DNA"/>
</dbReference>
<dbReference type="PANTHER" id="PTHR35090:SF1">
    <property type="entry name" value="SLR0144 PROTEIN"/>
    <property type="match status" value="1"/>
</dbReference>
<dbReference type="NCBIfam" id="TIGR02019">
    <property type="entry name" value="BchJ"/>
    <property type="match status" value="1"/>
</dbReference>
<keyword evidence="3" id="KW-1185">Reference proteome</keyword>
<evidence type="ECO:0000313" key="2">
    <source>
        <dbReference type="EMBL" id="BAU57304.1"/>
    </source>
</evidence>